<dbReference type="RefSeq" id="WP_098482415.1">
    <property type="nucleotide sequence ID" value="NZ_PDJI01000004.1"/>
</dbReference>
<evidence type="ECO:0000313" key="18">
    <source>
        <dbReference type="Proteomes" id="UP000222106"/>
    </source>
</evidence>
<dbReference type="GO" id="GO:0016285">
    <property type="term" value="F:alanyl aminopeptidase activity"/>
    <property type="evidence" value="ECO:0007669"/>
    <property type="project" value="UniProtKB-EC"/>
</dbReference>
<keyword evidence="11" id="KW-0482">Metalloprotease</keyword>
<dbReference type="OrthoDB" id="100605at2"/>
<keyword evidence="8" id="KW-0479">Metal-binding</keyword>
<dbReference type="PRINTS" id="PR00756">
    <property type="entry name" value="ALADIPTASE"/>
</dbReference>
<sequence>MTTTANLTRAEAAERSDRLTVHDYHVELDLSRARDLGSPTFGSTTTVRFAATAPTTFLDFLGHVRSVVVNGREVDPAACYDGARITLEGLEAENEVTVVADALYSRSGEGMHRFVDPADGETYLYTQYEPADSRRVMAVFEQPDLKARFAFAVVAPSGWQVLSNQPAFAAAGRADGTVRTEFATTPPLSSFLTAVVAGPYHRVDGHWSGRLPDGGTLDVPLGVLCRASLAEHLDAEAILTVTRQGLDFFHEHFGTPYPWGKYDQVFVPEYNLGAMENPGCVTFTEAYVFRSAATRAQYQARANTILHEMAHMWFGDLVTPRWWDDLWLKESFADYMGAHASVAATEFTDAWVSFANRRKAWAYTQDQLPTTHPIVADIPDLEAAKQNFDGITYAKGASVLKQLVAYVGTDAFFAGARAYFAEHAYGSTSLTDLLTALEGASGRDLGEWSRLWLQTAGTPTLRAEVEADGERVRSLVVRQRGGDPRTGQEVLRPHRLAVGLYDLVEDDGGAALVRSHRFEVELTGESVAVAEAAGLPRPALVLVNDDDLTYGKVRLDPDSLSTVREHLGALREPLARSLVWSALWNATRDAVLPAADYLDLVLRHGPAETDSAVLAGLTLNAGTAVERYAPPARRDELRLLLGKGSLAHLHEAAPGSDAQLVWARSLARSAATTPAAAPRLRGLLSGSETVVGLPMDPELRWSLWQALAALGAATLDELDEELAHDRTADGTTQHLAAVSSFPDADVKAASWETLLTPGALSNDHVDATLTGFTQPWHRELTAPFTDRYFDALRGIWARHSIEIASRLVRRLYPAYQDVVPGRAPQDDPVVQRSTRWLEENADAPAALRRLVLEARDELLRSLRAQEAGLRAPEASSREGGQA</sequence>
<organism evidence="17 18">
    <name type="scientific">Georgenia soli</name>
    <dbReference type="NCBI Taxonomy" id="638953"/>
    <lineage>
        <taxon>Bacteria</taxon>
        <taxon>Bacillati</taxon>
        <taxon>Actinomycetota</taxon>
        <taxon>Actinomycetes</taxon>
        <taxon>Micrococcales</taxon>
        <taxon>Bogoriellaceae</taxon>
        <taxon>Georgenia</taxon>
    </lineage>
</organism>
<dbReference type="InterPro" id="IPR027268">
    <property type="entry name" value="Peptidase_M4/M1_CTD_sf"/>
</dbReference>
<keyword evidence="18" id="KW-1185">Reference proteome</keyword>
<dbReference type="FunFam" id="1.10.390.10:FF:000004">
    <property type="entry name" value="Aminopeptidase N"/>
    <property type="match status" value="1"/>
</dbReference>
<evidence type="ECO:0000256" key="6">
    <source>
        <dbReference type="ARBA" id="ARBA00022438"/>
    </source>
</evidence>
<reference evidence="17 18" key="1">
    <citation type="submission" date="2017-10" db="EMBL/GenBank/DDBJ databases">
        <title>Sequencing the genomes of 1000 actinobacteria strains.</title>
        <authorList>
            <person name="Klenk H.-P."/>
        </authorList>
    </citation>
    <scope>NUCLEOTIDE SEQUENCE [LARGE SCALE GENOMIC DNA]</scope>
    <source>
        <strain evidence="17 18">DSM 21838</strain>
    </source>
</reference>
<gene>
    <name evidence="17" type="ORF">ATJ97_0546</name>
</gene>
<keyword evidence="9" id="KW-0378">Hydrolase</keyword>
<evidence type="ECO:0000256" key="1">
    <source>
        <dbReference type="ARBA" id="ARBA00000098"/>
    </source>
</evidence>
<dbReference type="InterPro" id="IPR001930">
    <property type="entry name" value="Peptidase_M1"/>
</dbReference>
<dbReference type="InterPro" id="IPR042097">
    <property type="entry name" value="Aminopeptidase_N-like_N_sf"/>
</dbReference>
<evidence type="ECO:0000256" key="3">
    <source>
        <dbReference type="ARBA" id="ARBA00010136"/>
    </source>
</evidence>
<evidence type="ECO:0000256" key="8">
    <source>
        <dbReference type="ARBA" id="ARBA00022723"/>
    </source>
</evidence>
<feature type="domain" description="ERAP1-like C-terminal" evidence="15">
    <location>
        <begin position="540"/>
        <end position="858"/>
    </location>
</feature>
<evidence type="ECO:0000256" key="11">
    <source>
        <dbReference type="ARBA" id="ARBA00023049"/>
    </source>
</evidence>
<evidence type="ECO:0000256" key="4">
    <source>
        <dbReference type="ARBA" id="ARBA00012564"/>
    </source>
</evidence>
<dbReference type="GO" id="GO:0006508">
    <property type="term" value="P:proteolysis"/>
    <property type="evidence" value="ECO:0007669"/>
    <property type="project" value="UniProtKB-KW"/>
</dbReference>
<evidence type="ECO:0000256" key="10">
    <source>
        <dbReference type="ARBA" id="ARBA00022833"/>
    </source>
</evidence>
<dbReference type="Gene3D" id="2.60.40.1730">
    <property type="entry name" value="tricorn interacting facor f3 domain"/>
    <property type="match status" value="1"/>
</dbReference>
<dbReference type="InterPro" id="IPR050344">
    <property type="entry name" value="Peptidase_M1_aminopeptidases"/>
</dbReference>
<keyword evidence="10" id="KW-0862">Zinc</keyword>
<evidence type="ECO:0000256" key="13">
    <source>
        <dbReference type="ARBA" id="ARBA00031533"/>
    </source>
</evidence>
<evidence type="ECO:0000256" key="12">
    <source>
        <dbReference type="ARBA" id="ARBA00029811"/>
    </source>
</evidence>
<comment type="similarity">
    <text evidence="3">Belongs to the peptidase M1 family.</text>
</comment>
<evidence type="ECO:0000256" key="7">
    <source>
        <dbReference type="ARBA" id="ARBA00022670"/>
    </source>
</evidence>
<dbReference type="InterPro" id="IPR024571">
    <property type="entry name" value="ERAP1-like_C_dom"/>
</dbReference>
<accession>A0A2A9EHI5</accession>
<dbReference type="Proteomes" id="UP000222106">
    <property type="component" value="Unassembled WGS sequence"/>
</dbReference>
<dbReference type="InterPro" id="IPR045357">
    <property type="entry name" value="Aminopeptidase_N-like_N"/>
</dbReference>
<evidence type="ECO:0000256" key="2">
    <source>
        <dbReference type="ARBA" id="ARBA00001947"/>
    </source>
</evidence>
<comment type="cofactor">
    <cofactor evidence="2">
        <name>Zn(2+)</name>
        <dbReference type="ChEBI" id="CHEBI:29105"/>
    </cofactor>
</comment>
<dbReference type="CDD" id="cd09602">
    <property type="entry name" value="M1_APN"/>
    <property type="match status" value="1"/>
</dbReference>
<dbReference type="PANTHER" id="PTHR11533">
    <property type="entry name" value="PROTEASE M1 ZINC METALLOPROTEASE"/>
    <property type="match status" value="1"/>
</dbReference>
<comment type="catalytic activity">
    <reaction evidence="1">
        <text>Release of an N-terminal amino acid, Xaa-|-Yaa- from a peptide, amide or arylamide. Xaa is preferably Ala, but may be most amino acids including Pro (slow action). When a terminal hydrophobic residue is followed by a prolyl residue, the two may be released as an intact Xaa-Pro dipeptide.</text>
        <dbReference type="EC" id="3.4.11.2"/>
    </reaction>
</comment>
<dbReference type="SUPFAM" id="SSF55486">
    <property type="entry name" value="Metalloproteases ('zincins'), catalytic domain"/>
    <property type="match status" value="1"/>
</dbReference>
<name>A0A2A9EHI5_9MICO</name>
<dbReference type="GO" id="GO:0005615">
    <property type="term" value="C:extracellular space"/>
    <property type="evidence" value="ECO:0007669"/>
    <property type="project" value="TreeGrafter"/>
</dbReference>
<dbReference type="Gene3D" id="1.10.390.10">
    <property type="entry name" value="Neutral Protease Domain 2"/>
    <property type="match status" value="1"/>
</dbReference>
<dbReference type="SUPFAM" id="SSF63737">
    <property type="entry name" value="Leukotriene A4 hydrolase N-terminal domain"/>
    <property type="match status" value="1"/>
</dbReference>
<dbReference type="GO" id="GO:0008270">
    <property type="term" value="F:zinc ion binding"/>
    <property type="evidence" value="ECO:0007669"/>
    <property type="project" value="InterPro"/>
</dbReference>
<dbReference type="Pfam" id="PF01433">
    <property type="entry name" value="Peptidase_M1"/>
    <property type="match status" value="1"/>
</dbReference>
<dbReference type="Pfam" id="PF17900">
    <property type="entry name" value="Peptidase_M1_N"/>
    <property type="match status" value="1"/>
</dbReference>
<feature type="domain" description="Peptidase M1 membrane alanine aminopeptidase" evidence="14">
    <location>
        <begin position="241"/>
        <end position="449"/>
    </location>
</feature>
<dbReference type="PANTHER" id="PTHR11533:SF174">
    <property type="entry name" value="PUROMYCIN-SENSITIVE AMINOPEPTIDASE-RELATED"/>
    <property type="match status" value="1"/>
</dbReference>
<keyword evidence="7" id="KW-0645">Protease</keyword>
<evidence type="ECO:0000256" key="9">
    <source>
        <dbReference type="ARBA" id="ARBA00022801"/>
    </source>
</evidence>
<dbReference type="InterPro" id="IPR014782">
    <property type="entry name" value="Peptidase_M1_dom"/>
</dbReference>
<dbReference type="GO" id="GO:0070006">
    <property type="term" value="F:metalloaminopeptidase activity"/>
    <property type="evidence" value="ECO:0007669"/>
    <property type="project" value="TreeGrafter"/>
</dbReference>
<evidence type="ECO:0000313" key="17">
    <source>
        <dbReference type="EMBL" id="PFG38076.1"/>
    </source>
</evidence>
<feature type="domain" description="Aminopeptidase N-like N-terminal" evidence="16">
    <location>
        <begin position="114"/>
        <end position="192"/>
    </location>
</feature>
<evidence type="ECO:0000259" key="14">
    <source>
        <dbReference type="Pfam" id="PF01433"/>
    </source>
</evidence>
<dbReference type="NCBIfam" id="TIGR02412">
    <property type="entry name" value="pepN_strep_liv"/>
    <property type="match status" value="1"/>
</dbReference>
<dbReference type="GO" id="GO:0043171">
    <property type="term" value="P:peptide catabolic process"/>
    <property type="evidence" value="ECO:0007669"/>
    <property type="project" value="TreeGrafter"/>
</dbReference>
<evidence type="ECO:0000259" key="16">
    <source>
        <dbReference type="Pfam" id="PF17900"/>
    </source>
</evidence>
<comment type="caution">
    <text evidence="17">The sequence shown here is derived from an EMBL/GenBank/DDBJ whole genome shotgun (WGS) entry which is preliminary data.</text>
</comment>
<dbReference type="InterPro" id="IPR012778">
    <property type="entry name" value="Pept_M1_aminopeptidase"/>
</dbReference>
<dbReference type="GO" id="GO:0042277">
    <property type="term" value="F:peptide binding"/>
    <property type="evidence" value="ECO:0007669"/>
    <property type="project" value="TreeGrafter"/>
</dbReference>
<dbReference type="GO" id="GO:0016020">
    <property type="term" value="C:membrane"/>
    <property type="evidence" value="ECO:0007669"/>
    <property type="project" value="TreeGrafter"/>
</dbReference>
<proteinExistence type="inferred from homology"/>
<keyword evidence="6 17" id="KW-0031">Aminopeptidase</keyword>
<evidence type="ECO:0000259" key="15">
    <source>
        <dbReference type="Pfam" id="PF11838"/>
    </source>
</evidence>
<dbReference type="EMBL" id="PDJI01000004">
    <property type="protein sequence ID" value="PFG38076.1"/>
    <property type="molecule type" value="Genomic_DNA"/>
</dbReference>
<dbReference type="EC" id="3.4.11.2" evidence="4"/>
<dbReference type="GO" id="GO:0005737">
    <property type="term" value="C:cytoplasm"/>
    <property type="evidence" value="ECO:0007669"/>
    <property type="project" value="TreeGrafter"/>
</dbReference>
<evidence type="ECO:0000256" key="5">
    <source>
        <dbReference type="ARBA" id="ARBA00015611"/>
    </source>
</evidence>
<dbReference type="AlphaFoldDB" id="A0A2A9EHI5"/>
<protein>
    <recommendedName>
        <fullName evidence="5">Aminopeptidase N</fullName>
        <ecNumber evidence="4">3.4.11.2</ecNumber>
    </recommendedName>
    <alternativeName>
        <fullName evidence="12">Alanine aminopeptidase</fullName>
    </alternativeName>
    <alternativeName>
        <fullName evidence="13">Lysyl aminopeptidase</fullName>
    </alternativeName>
</protein>
<dbReference type="Pfam" id="PF11838">
    <property type="entry name" value="ERAP1_C"/>
    <property type="match status" value="1"/>
</dbReference>